<evidence type="ECO:0000313" key="6">
    <source>
        <dbReference type="EMBL" id="KDO25865.1"/>
    </source>
</evidence>
<dbReference type="GO" id="GO:0006508">
    <property type="term" value="P:proteolysis"/>
    <property type="evidence" value="ECO:0007669"/>
    <property type="project" value="UniProtKB-KW"/>
</dbReference>
<dbReference type="InterPro" id="IPR038765">
    <property type="entry name" value="Papain-like_cys_pep_sf"/>
</dbReference>
<gene>
    <name evidence="6" type="ORF">SPRG_08808</name>
</gene>
<dbReference type="GeneID" id="24131013"/>
<keyword evidence="2 4" id="KW-0378">Hydrolase</keyword>
<keyword evidence="3 4" id="KW-0788">Thiol protease</keyword>
<feature type="active site" evidence="5">
    <location>
        <position position="70"/>
    </location>
</feature>
<dbReference type="InterPro" id="IPR004134">
    <property type="entry name" value="Peptidase_C1B"/>
</dbReference>
<dbReference type="EMBL" id="KK583228">
    <property type="protein sequence ID" value="KDO25865.1"/>
    <property type="molecule type" value="Genomic_DNA"/>
</dbReference>
<dbReference type="Pfam" id="PF03051">
    <property type="entry name" value="Peptidase_C1_2"/>
    <property type="match status" value="1"/>
</dbReference>
<evidence type="ECO:0000313" key="7">
    <source>
        <dbReference type="Proteomes" id="UP000030745"/>
    </source>
</evidence>
<dbReference type="Gene3D" id="3.90.70.10">
    <property type="entry name" value="Cysteine proteinases"/>
    <property type="match status" value="1"/>
</dbReference>
<dbReference type="OrthoDB" id="2666448at2759"/>
<dbReference type="GO" id="GO:0005737">
    <property type="term" value="C:cytoplasm"/>
    <property type="evidence" value="ECO:0007669"/>
    <property type="project" value="TreeGrafter"/>
</dbReference>
<proteinExistence type="inferred from homology"/>
<dbReference type="PANTHER" id="PTHR10363">
    <property type="entry name" value="BLEOMYCIN HYDROLASE"/>
    <property type="match status" value="1"/>
</dbReference>
<organism evidence="6 7">
    <name type="scientific">Saprolegnia parasitica (strain CBS 223.65)</name>
    <dbReference type="NCBI Taxonomy" id="695850"/>
    <lineage>
        <taxon>Eukaryota</taxon>
        <taxon>Sar</taxon>
        <taxon>Stramenopiles</taxon>
        <taxon>Oomycota</taxon>
        <taxon>Saprolegniomycetes</taxon>
        <taxon>Saprolegniales</taxon>
        <taxon>Saprolegniaceae</taxon>
        <taxon>Saprolegnia</taxon>
    </lineage>
</organism>
<protein>
    <recommendedName>
        <fullName evidence="8">Bleomycin hydrolase</fullName>
    </recommendedName>
</protein>
<evidence type="ECO:0000256" key="5">
    <source>
        <dbReference type="PIRSR" id="PIRSR005700-1"/>
    </source>
</evidence>
<reference evidence="6 7" key="1">
    <citation type="journal article" date="2013" name="PLoS Genet.">
        <title>Distinctive expansion of potential virulence genes in the genome of the oomycete fish pathogen Saprolegnia parasitica.</title>
        <authorList>
            <person name="Jiang R.H."/>
            <person name="de Bruijn I."/>
            <person name="Haas B.J."/>
            <person name="Belmonte R."/>
            <person name="Lobach L."/>
            <person name="Christie J."/>
            <person name="van den Ackerveken G."/>
            <person name="Bottin A."/>
            <person name="Bulone V."/>
            <person name="Diaz-Moreno S.M."/>
            <person name="Dumas B."/>
            <person name="Fan L."/>
            <person name="Gaulin E."/>
            <person name="Govers F."/>
            <person name="Grenville-Briggs L.J."/>
            <person name="Horner N.R."/>
            <person name="Levin J.Z."/>
            <person name="Mammella M."/>
            <person name="Meijer H.J."/>
            <person name="Morris P."/>
            <person name="Nusbaum C."/>
            <person name="Oome S."/>
            <person name="Phillips A.J."/>
            <person name="van Rooyen D."/>
            <person name="Rzeszutek E."/>
            <person name="Saraiva M."/>
            <person name="Secombes C.J."/>
            <person name="Seidl M.F."/>
            <person name="Snel B."/>
            <person name="Stassen J.H."/>
            <person name="Sykes S."/>
            <person name="Tripathy S."/>
            <person name="van den Berg H."/>
            <person name="Vega-Arreguin J.C."/>
            <person name="Wawra S."/>
            <person name="Young S.K."/>
            <person name="Zeng Q."/>
            <person name="Dieguez-Uribeondo J."/>
            <person name="Russ C."/>
            <person name="Tyler B.M."/>
            <person name="van West P."/>
        </authorList>
    </citation>
    <scope>NUCLEOTIDE SEQUENCE [LARGE SCALE GENOMIC DNA]</scope>
    <source>
        <strain evidence="6 7">CBS 223.65</strain>
    </source>
</reference>
<keyword evidence="7" id="KW-1185">Reference proteome</keyword>
<dbReference type="PIRSF" id="PIRSF005700">
    <property type="entry name" value="PepC"/>
    <property type="match status" value="1"/>
</dbReference>
<dbReference type="KEGG" id="spar:SPRG_08808"/>
<comment type="similarity">
    <text evidence="4">Belongs to the peptidase C1 family.</text>
</comment>
<dbReference type="OMA" id="QSYTFFW"/>
<name>A0A067C9L2_SAPPC</name>
<dbReference type="CDD" id="cd00585">
    <property type="entry name" value="Peptidase_C1B"/>
    <property type="match status" value="1"/>
</dbReference>
<dbReference type="GO" id="GO:0070005">
    <property type="term" value="F:cysteine-type aminopeptidase activity"/>
    <property type="evidence" value="ECO:0007669"/>
    <property type="project" value="InterPro"/>
</dbReference>
<dbReference type="RefSeq" id="XP_012203427.1">
    <property type="nucleotide sequence ID" value="XM_012348037.1"/>
</dbReference>
<dbReference type="VEuPathDB" id="FungiDB:SPRG_08808"/>
<dbReference type="GO" id="GO:0009636">
    <property type="term" value="P:response to toxic substance"/>
    <property type="evidence" value="ECO:0007669"/>
    <property type="project" value="TreeGrafter"/>
</dbReference>
<dbReference type="SUPFAM" id="SSF54001">
    <property type="entry name" value="Cysteine proteinases"/>
    <property type="match status" value="1"/>
</dbReference>
<dbReference type="AlphaFoldDB" id="A0A067C9L2"/>
<evidence type="ECO:0000256" key="1">
    <source>
        <dbReference type="ARBA" id="ARBA00022670"/>
    </source>
</evidence>
<dbReference type="Proteomes" id="UP000030745">
    <property type="component" value="Unassembled WGS sequence"/>
</dbReference>
<dbReference type="PANTHER" id="PTHR10363:SF2">
    <property type="entry name" value="BLEOMYCIN HYDROLASE"/>
    <property type="match status" value="1"/>
</dbReference>
<sequence>MAAELTHEFLNESFEAFEAEPRFKLARNTVTSTEWGPALMDRSHVQSLNHVFSKRLPDAKICNQKSSGRCWLFACSTLMRRALQKKYNLDPDFELSQTYLFFWDKLEKCNWCLENVIATANEPVDSRLVQYILTDPTCDGGQWEMIVNVVEKYGVVPKNVYGEFISSELSAHLNVFLKSKLREFAEELRSLHESGVEIESIRARKAEMMQVIHRILIIHLGTPPTKFDFSVQDKEKKHVYFPDLTPQAFYAEHVPVKVSEMVSIVNDPRHEYDITMTVDKLGNVVGGKRVFYINTPIDALWKYAKATIDNDLPVWFGCDVGKASSLKKLGIMSTKLYDFDLAFGTTLGQDKAGRLRHKESEMTHAMVFTGYNVKPDEEKPDKWRVENSWGTERGDNGYDVMTADWFDEHMYQVVVDKASLTPEHLALLEANDPIVLPAWDPMGSLA</sequence>
<evidence type="ECO:0000256" key="3">
    <source>
        <dbReference type="ARBA" id="ARBA00022807"/>
    </source>
</evidence>
<dbReference type="GO" id="GO:0043418">
    <property type="term" value="P:homocysteine catabolic process"/>
    <property type="evidence" value="ECO:0007669"/>
    <property type="project" value="TreeGrafter"/>
</dbReference>
<accession>A0A067C9L2</accession>
<evidence type="ECO:0008006" key="8">
    <source>
        <dbReference type="Google" id="ProtNLM"/>
    </source>
</evidence>
<feature type="active site" evidence="5">
    <location>
        <position position="364"/>
    </location>
</feature>
<feature type="active site" evidence="5">
    <location>
        <position position="387"/>
    </location>
</feature>
<keyword evidence="1 4" id="KW-0645">Protease</keyword>
<evidence type="ECO:0000256" key="4">
    <source>
        <dbReference type="PIRNR" id="PIRNR005700"/>
    </source>
</evidence>
<evidence type="ECO:0000256" key="2">
    <source>
        <dbReference type="ARBA" id="ARBA00022801"/>
    </source>
</evidence>